<dbReference type="InterPro" id="IPR012902">
    <property type="entry name" value="N_methyl_site"/>
</dbReference>
<accession>A0A0J8VA60</accession>
<name>A0A0J8VA60_9GAMM</name>
<dbReference type="InterPro" id="IPR045584">
    <property type="entry name" value="Pilin-like"/>
</dbReference>
<evidence type="ECO:0000256" key="1">
    <source>
        <dbReference type="SAM" id="Phobius"/>
    </source>
</evidence>
<organism evidence="2 3">
    <name type="scientific">Photobacterium swingsii</name>
    <dbReference type="NCBI Taxonomy" id="680026"/>
    <lineage>
        <taxon>Bacteria</taxon>
        <taxon>Pseudomonadati</taxon>
        <taxon>Pseudomonadota</taxon>
        <taxon>Gammaproteobacteria</taxon>
        <taxon>Vibrionales</taxon>
        <taxon>Vibrionaceae</taxon>
        <taxon>Photobacterium</taxon>
    </lineage>
</organism>
<sequence length="257" mass="27981">MTLSRGFTLLEMVIALVVLGVLSLAVGSYFQLGVQGYTATVNRDRAQTELRFAVEKITREVRHAAPNSVFLDSNAAGEANSCLSFYPVLESGFYLNQPKGNNVDYIVSGSAQESKALVTEINKQQNNYFLAIGFGSHAQYLNTNKVTKATEDPAGHVVLSVQNELTLSSPANRAYLYGDLVSYCYLQNKIYRLSDGDKKILSKYESTNLIAGGVSNMDIFAQAPGLSRNGMVHISLSADVDGETTSYDHTVQVLNVL</sequence>
<reference evidence="2 3" key="1">
    <citation type="submission" date="2018-01" db="EMBL/GenBank/DDBJ databases">
        <title>Whole genome sequencing of Histamine producing bacteria.</title>
        <authorList>
            <person name="Butler K."/>
        </authorList>
    </citation>
    <scope>NUCLEOTIDE SEQUENCE [LARGE SCALE GENOMIC DNA]</scope>
    <source>
        <strain evidence="2 3">DSM 24669</strain>
    </source>
</reference>
<proteinExistence type="predicted"/>
<evidence type="ECO:0000313" key="2">
    <source>
        <dbReference type="EMBL" id="PSW22673.1"/>
    </source>
</evidence>
<feature type="transmembrane region" description="Helical" evidence="1">
    <location>
        <begin position="12"/>
        <end position="32"/>
    </location>
</feature>
<keyword evidence="1" id="KW-1133">Transmembrane helix</keyword>
<dbReference type="PROSITE" id="PS00409">
    <property type="entry name" value="PROKAR_NTER_METHYL"/>
    <property type="match status" value="1"/>
</dbReference>
<evidence type="ECO:0000313" key="3">
    <source>
        <dbReference type="Proteomes" id="UP000240481"/>
    </source>
</evidence>
<dbReference type="RefSeq" id="WP_048899198.1">
    <property type="nucleotide sequence ID" value="NZ_AP024852.1"/>
</dbReference>
<dbReference type="Pfam" id="PF07963">
    <property type="entry name" value="N_methyl"/>
    <property type="match status" value="1"/>
</dbReference>
<dbReference type="EMBL" id="PYLZ01000012">
    <property type="protein sequence ID" value="PSW22673.1"/>
    <property type="molecule type" value="Genomic_DNA"/>
</dbReference>
<dbReference type="Proteomes" id="UP000240481">
    <property type="component" value="Unassembled WGS sequence"/>
</dbReference>
<keyword evidence="1" id="KW-0812">Transmembrane</keyword>
<keyword evidence="3" id="KW-1185">Reference proteome</keyword>
<comment type="caution">
    <text evidence="2">The sequence shown here is derived from an EMBL/GenBank/DDBJ whole genome shotgun (WGS) entry which is preliminary data.</text>
</comment>
<dbReference type="STRING" id="680026.AB733_13220"/>
<keyword evidence="1" id="KW-0472">Membrane</keyword>
<gene>
    <name evidence="2" type="ORF">C9I94_19700</name>
</gene>
<protein>
    <submittedName>
        <fullName evidence="2">Type II secretion system protein</fullName>
    </submittedName>
</protein>
<dbReference type="OrthoDB" id="9788802at2"/>
<dbReference type="AlphaFoldDB" id="A0A0J8VA60"/>
<dbReference type="SUPFAM" id="SSF54523">
    <property type="entry name" value="Pili subunits"/>
    <property type="match status" value="1"/>
</dbReference>
<dbReference type="NCBIfam" id="TIGR02532">
    <property type="entry name" value="IV_pilin_GFxxxE"/>
    <property type="match status" value="1"/>
</dbReference>